<dbReference type="AlphaFoldDB" id="A0A4U1HDZ4"/>
<dbReference type="EMBL" id="SWJE01000030">
    <property type="protein sequence ID" value="TKC77968.1"/>
    <property type="molecule type" value="Genomic_DNA"/>
</dbReference>
<sequence length="155" mass="16509">MPTVSSSDPAKAIADNLEQKFGLNATQAAGVLGNLQQESGLQGDINQGGAKGAPSSNFADDNGNGWGLAQWGGTRKQGEIDYAKQNGLDPGSLQANIGFMDKELSTDYSKTISDIKNTSSTDQAAMVWDKDYELASDPQMANRDQYAQQFLQQGL</sequence>
<dbReference type="OrthoDB" id="6193971at2"/>
<evidence type="ECO:0000313" key="4">
    <source>
        <dbReference type="Proteomes" id="UP000305539"/>
    </source>
</evidence>
<proteinExistence type="predicted"/>
<reference evidence="3 4" key="1">
    <citation type="submission" date="2019-04" db="EMBL/GenBank/DDBJ databases">
        <title>Trinickia sp. 7GSK02, isolated from subtropical forest soil.</title>
        <authorList>
            <person name="Gao Z.-H."/>
            <person name="Qiu L.-H."/>
        </authorList>
    </citation>
    <scope>NUCLEOTIDE SEQUENCE [LARGE SCALE GENOMIC DNA]</scope>
    <source>
        <strain evidence="3 4">7GSK02</strain>
    </source>
</reference>
<dbReference type="Gene3D" id="1.10.530.10">
    <property type="match status" value="1"/>
</dbReference>
<feature type="domain" description="Phage tail lysozyme" evidence="2">
    <location>
        <begin position="10"/>
        <end position="152"/>
    </location>
</feature>
<feature type="region of interest" description="Disordered" evidence="1">
    <location>
        <begin position="42"/>
        <end position="71"/>
    </location>
</feature>
<comment type="caution">
    <text evidence="3">The sequence shown here is derived from an EMBL/GenBank/DDBJ whole genome shotgun (WGS) entry which is preliminary data.</text>
</comment>
<name>A0A4U1HDZ4_9BURK</name>
<protein>
    <recommendedName>
        <fullName evidence="2">Phage tail lysozyme domain-containing protein</fullName>
    </recommendedName>
</protein>
<evidence type="ECO:0000256" key="1">
    <source>
        <dbReference type="SAM" id="MobiDB-lite"/>
    </source>
</evidence>
<dbReference type="InterPro" id="IPR041219">
    <property type="entry name" value="Phage_lysozyme2"/>
</dbReference>
<evidence type="ECO:0000313" key="3">
    <source>
        <dbReference type="EMBL" id="TKC77968.1"/>
    </source>
</evidence>
<keyword evidence="4" id="KW-1185">Reference proteome</keyword>
<dbReference type="Proteomes" id="UP000305539">
    <property type="component" value="Unassembled WGS sequence"/>
</dbReference>
<evidence type="ECO:0000259" key="2">
    <source>
        <dbReference type="Pfam" id="PF18013"/>
    </source>
</evidence>
<organism evidence="3 4">
    <name type="scientific">Trinickia terrae</name>
    <dbReference type="NCBI Taxonomy" id="2571161"/>
    <lineage>
        <taxon>Bacteria</taxon>
        <taxon>Pseudomonadati</taxon>
        <taxon>Pseudomonadota</taxon>
        <taxon>Betaproteobacteria</taxon>
        <taxon>Burkholderiales</taxon>
        <taxon>Burkholderiaceae</taxon>
        <taxon>Trinickia</taxon>
    </lineage>
</organism>
<dbReference type="Pfam" id="PF18013">
    <property type="entry name" value="Phage_lysozyme2"/>
    <property type="match status" value="1"/>
</dbReference>
<accession>A0A4U1HDZ4</accession>
<gene>
    <name evidence="3" type="ORF">FAZ69_32340</name>
</gene>